<sequence length="236" mass="25866">MRHVGVWRGVAVFTLANIALALTITGVAMRLAGLEHRLLGYTIALTCSITIMPPLIAGLLALIQRLDRAERALHRLARTDELTGLPNRRALLQAAAPAHSGDGPTALLFIDIDHFKRVNDAHGHQTGDEILQYVSAEIANRLRHGDQLCRYGGEEFAALLPATDAATAHDLAERIRRHLARTSIVLDNDDRVSVTLSIGIATTHDVDTARIHRLIDRADRAVYRAKHAGRNCTRQA</sequence>
<dbReference type="SUPFAM" id="SSF55073">
    <property type="entry name" value="Nucleotide cyclase"/>
    <property type="match status" value="1"/>
</dbReference>
<dbReference type="SMART" id="SM00267">
    <property type="entry name" value="GGDEF"/>
    <property type="match status" value="1"/>
</dbReference>
<dbReference type="InterPro" id="IPR000160">
    <property type="entry name" value="GGDEF_dom"/>
</dbReference>
<keyword evidence="4" id="KW-0472">Membrane</keyword>
<proteinExistence type="predicted"/>
<dbReference type="PANTHER" id="PTHR45138">
    <property type="entry name" value="REGULATORY COMPONENTS OF SENSORY TRANSDUCTION SYSTEM"/>
    <property type="match status" value="1"/>
</dbReference>
<accession>A0A423PTG8</accession>
<feature type="domain" description="GGDEF" evidence="5">
    <location>
        <begin position="103"/>
        <end position="236"/>
    </location>
</feature>
<dbReference type="Pfam" id="PF00990">
    <property type="entry name" value="GGDEF"/>
    <property type="match status" value="1"/>
</dbReference>
<keyword evidence="7" id="KW-1185">Reference proteome</keyword>
<evidence type="ECO:0000256" key="4">
    <source>
        <dbReference type="SAM" id="Phobius"/>
    </source>
</evidence>
<evidence type="ECO:0000313" key="7">
    <source>
        <dbReference type="Proteomes" id="UP000283993"/>
    </source>
</evidence>
<dbReference type="PROSITE" id="PS50887">
    <property type="entry name" value="GGDEF"/>
    <property type="match status" value="1"/>
</dbReference>
<dbReference type="PANTHER" id="PTHR45138:SF9">
    <property type="entry name" value="DIGUANYLATE CYCLASE DGCM-RELATED"/>
    <property type="match status" value="1"/>
</dbReference>
<dbReference type="Gene3D" id="3.30.70.270">
    <property type="match status" value="1"/>
</dbReference>
<dbReference type="EC" id="2.7.7.65" evidence="2"/>
<protein>
    <recommendedName>
        <fullName evidence="2">diguanylate cyclase</fullName>
        <ecNumber evidence="2">2.7.7.65</ecNumber>
    </recommendedName>
</protein>
<dbReference type="InterPro" id="IPR029787">
    <property type="entry name" value="Nucleotide_cyclase"/>
</dbReference>
<dbReference type="InterPro" id="IPR043128">
    <property type="entry name" value="Rev_trsase/Diguanyl_cyclase"/>
</dbReference>
<feature type="transmembrane region" description="Helical" evidence="4">
    <location>
        <begin position="38"/>
        <end position="63"/>
    </location>
</feature>
<keyword evidence="4" id="KW-1133">Transmembrane helix</keyword>
<dbReference type="InterPro" id="IPR050469">
    <property type="entry name" value="Diguanylate_Cyclase"/>
</dbReference>
<reference evidence="6 7" key="1">
    <citation type="submission" date="2013-10" db="EMBL/GenBank/DDBJ databases">
        <title>Salinisphaera orenii MK-B5 Genome Sequencing.</title>
        <authorList>
            <person name="Lai Q."/>
            <person name="Li C."/>
            <person name="Shao Z."/>
        </authorList>
    </citation>
    <scope>NUCLEOTIDE SEQUENCE [LARGE SCALE GENOMIC DNA]</scope>
    <source>
        <strain evidence="6 7">MK-B5</strain>
    </source>
</reference>
<comment type="caution">
    <text evidence="6">The sequence shown here is derived from an EMBL/GenBank/DDBJ whole genome shotgun (WGS) entry which is preliminary data.</text>
</comment>
<evidence type="ECO:0000256" key="3">
    <source>
        <dbReference type="ARBA" id="ARBA00034247"/>
    </source>
</evidence>
<comment type="catalytic activity">
    <reaction evidence="3">
        <text>2 GTP = 3',3'-c-di-GMP + 2 diphosphate</text>
        <dbReference type="Rhea" id="RHEA:24898"/>
        <dbReference type="ChEBI" id="CHEBI:33019"/>
        <dbReference type="ChEBI" id="CHEBI:37565"/>
        <dbReference type="ChEBI" id="CHEBI:58805"/>
        <dbReference type="EC" id="2.7.7.65"/>
    </reaction>
</comment>
<evidence type="ECO:0000259" key="5">
    <source>
        <dbReference type="PROSITE" id="PS50887"/>
    </source>
</evidence>
<feature type="transmembrane region" description="Helical" evidence="4">
    <location>
        <begin position="12"/>
        <end position="32"/>
    </location>
</feature>
<dbReference type="RefSeq" id="WP_185015556.1">
    <property type="nucleotide sequence ID" value="NZ_AYKH01000007.1"/>
</dbReference>
<dbReference type="NCBIfam" id="TIGR00254">
    <property type="entry name" value="GGDEF"/>
    <property type="match status" value="1"/>
</dbReference>
<evidence type="ECO:0000256" key="2">
    <source>
        <dbReference type="ARBA" id="ARBA00012528"/>
    </source>
</evidence>
<dbReference type="GO" id="GO:0052621">
    <property type="term" value="F:diguanylate cyclase activity"/>
    <property type="evidence" value="ECO:0007669"/>
    <property type="project" value="UniProtKB-EC"/>
</dbReference>
<dbReference type="Proteomes" id="UP000283993">
    <property type="component" value="Unassembled WGS sequence"/>
</dbReference>
<dbReference type="CDD" id="cd01949">
    <property type="entry name" value="GGDEF"/>
    <property type="match status" value="1"/>
</dbReference>
<dbReference type="EMBL" id="AYKH01000007">
    <property type="protein sequence ID" value="ROO28841.1"/>
    <property type="molecule type" value="Genomic_DNA"/>
</dbReference>
<organism evidence="6 7">
    <name type="scientific">Salinisphaera orenii MK-B5</name>
    <dbReference type="NCBI Taxonomy" id="856730"/>
    <lineage>
        <taxon>Bacteria</taxon>
        <taxon>Pseudomonadati</taxon>
        <taxon>Pseudomonadota</taxon>
        <taxon>Gammaproteobacteria</taxon>
        <taxon>Salinisphaerales</taxon>
        <taxon>Salinisphaeraceae</taxon>
        <taxon>Salinisphaera</taxon>
    </lineage>
</organism>
<gene>
    <name evidence="6" type="ORF">SAOR_04860</name>
</gene>
<evidence type="ECO:0000256" key="1">
    <source>
        <dbReference type="ARBA" id="ARBA00001946"/>
    </source>
</evidence>
<name>A0A423PTG8_9GAMM</name>
<comment type="cofactor">
    <cofactor evidence="1">
        <name>Mg(2+)</name>
        <dbReference type="ChEBI" id="CHEBI:18420"/>
    </cofactor>
</comment>
<keyword evidence="4" id="KW-0812">Transmembrane</keyword>
<dbReference type="AlphaFoldDB" id="A0A423PTG8"/>
<dbReference type="FunFam" id="3.30.70.270:FF:000001">
    <property type="entry name" value="Diguanylate cyclase domain protein"/>
    <property type="match status" value="1"/>
</dbReference>
<evidence type="ECO:0000313" key="6">
    <source>
        <dbReference type="EMBL" id="ROO28841.1"/>
    </source>
</evidence>